<evidence type="ECO:0008006" key="3">
    <source>
        <dbReference type="Google" id="ProtNLM"/>
    </source>
</evidence>
<evidence type="ECO:0000313" key="2">
    <source>
        <dbReference type="Proteomes" id="UP000029500"/>
    </source>
</evidence>
<dbReference type="AlphaFoldDB" id="A0A089NMR3"/>
<protein>
    <recommendedName>
        <fullName evidence="3">KOW domain-containing protein</fullName>
    </recommendedName>
</protein>
<organism evidence="1 2">
    <name type="scientific">Paenibacillus graminis</name>
    <dbReference type="NCBI Taxonomy" id="189425"/>
    <lineage>
        <taxon>Bacteria</taxon>
        <taxon>Bacillati</taxon>
        <taxon>Bacillota</taxon>
        <taxon>Bacilli</taxon>
        <taxon>Bacillales</taxon>
        <taxon>Paenibacillaceae</taxon>
        <taxon>Paenibacillus</taxon>
    </lineage>
</organism>
<accession>A0A089NMR3</accession>
<dbReference type="HOGENOM" id="CLU_2618746_0_0_9"/>
<proteinExistence type="predicted"/>
<dbReference type="eggNOG" id="ENOG50307ID">
    <property type="taxonomic scope" value="Bacteria"/>
</dbReference>
<gene>
    <name evidence="1" type="ORF">PGRAT_23885</name>
</gene>
<keyword evidence="2" id="KW-1185">Reference proteome</keyword>
<dbReference type="EMBL" id="CP009287">
    <property type="protein sequence ID" value="AIQ70339.1"/>
    <property type="molecule type" value="Genomic_DNA"/>
</dbReference>
<name>A0A089NMR3_9BACL</name>
<dbReference type="STRING" id="189425.PGRAT_23885"/>
<sequence length="81" mass="8535">MKFEDLHVGLPVRIAKGHGSGYGGKQGVVIGVGESVTLDKKQVIIGASVEIGGVFLVLIEAEFLDLVSEGKLPPGWSEFEV</sequence>
<dbReference type="RefSeq" id="WP_025705948.1">
    <property type="nucleotide sequence ID" value="NZ_CP009287.1"/>
</dbReference>
<reference evidence="1 2" key="1">
    <citation type="submission" date="2014-08" db="EMBL/GenBank/DDBJ databases">
        <title>Comparative genomics of the Paenibacillus odorifer group.</title>
        <authorList>
            <person name="den Bakker H.C."/>
            <person name="Tsai Y.-C."/>
            <person name="Martin N."/>
            <person name="Korlach J."/>
            <person name="Wiedmann M."/>
        </authorList>
    </citation>
    <scope>NUCLEOTIDE SEQUENCE [LARGE SCALE GENOMIC DNA]</scope>
    <source>
        <strain evidence="1 2">DSM 15220</strain>
    </source>
</reference>
<evidence type="ECO:0000313" key="1">
    <source>
        <dbReference type="EMBL" id="AIQ70339.1"/>
    </source>
</evidence>
<dbReference type="Proteomes" id="UP000029500">
    <property type="component" value="Chromosome"/>
</dbReference>
<dbReference type="KEGG" id="pgm:PGRAT_23885"/>